<evidence type="ECO:0000313" key="3">
    <source>
        <dbReference type="Proteomes" id="UP000002881"/>
    </source>
</evidence>
<keyword evidence="3" id="KW-1185">Reference proteome</keyword>
<proteinExistence type="predicted"/>
<accession>I2F7P3</accession>
<dbReference type="RefSeq" id="WP_014731700.1">
    <property type="nucleotide sequence ID" value="NC_017934.1"/>
</dbReference>
<evidence type="ECO:0000256" key="1">
    <source>
        <dbReference type="SAM" id="MobiDB-lite"/>
    </source>
</evidence>
<dbReference type="HOGENOM" id="CLU_697925_0_0_0"/>
<dbReference type="AlphaFoldDB" id="I2F7P3"/>
<gene>
    <name evidence="2" type="ORF">Theba_2319</name>
</gene>
<sequence>MNYIELINNFWIANKIHKFNSLETSFYFFVLDYANNARWPESFVLPNGIVQSVFGCSRDQLIRARKKLCKFGLLAYETGDRHNPGKYTVIAHPTPTRDLPEADTRPTQDTPPCGLSKVSLNGQENCVIGDESISKTDSKPTGDLPEAYPTPTSNINKTKLKKSKVNKTGNKNILSPYGETKVSLSQSTGEGVKNEEISTGIEPESGVPEKGKTDPKEAPPCELNVSSSEIKSNGKETAQDKGGPPEVPAEGCLVVPLFEMNDPGEKQSEEDQEDFSYLESCSRYERDVMETWEAIIGPFEREWIPLLREALRKCYPSQIKTAIIAIDRSKHEVLEEIGFEYLMQPLLRGAFGRRVKKNGRKDWSDSEPFRDPIEKFKNPAREKPKTLEELLKYTV</sequence>
<dbReference type="GeneID" id="87108040"/>
<evidence type="ECO:0000313" key="2">
    <source>
        <dbReference type="EMBL" id="AFK07946.1"/>
    </source>
</evidence>
<protein>
    <submittedName>
        <fullName evidence="2">Uncharacterized protein</fullName>
    </submittedName>
</protein>
<reference evidence="2 3" key="1">
    <citation type="journal article" date="2012" name="Genome Biol. Evol.">
        <title>Genome Sequence of the Mesophilic Thermotogales Bacterium Mesotoga prima MesG1.Ag.4.2 Reveals the Largest Thermotogales Genome To Date.</title>
        <authorList>
            <person name="Zhaxybayeva O."/>
            <person name="Swithers K.S."/>
            <person name="Foght J."/>
            <person name="Green A.G."/>
            <person name="Bruce D."/>
            <person name="Detter C."/>
            <person name="Han S."/>
            <person name="Teshima H."/>
            <person name="Han J."/>
            <person name="Woyke T."/>
            <person name="Pitluck S."/>
            <person name="Nolan M."/>
            <person name="Ivanova N."/>
            <person name="Pati A."/>
            <person name="Land M.L."/>
            <person name="Dlutek M."/>
            <person name="Doolittle W.F."/>
            <person name="Noll K.M."/>
            <person name="Nesbo C.L."/>
        </authorList>
    </citation>
    <scope>NUCLEOTIDE SEQUENCE [LARGE SCALE GENOMIC DNA]</scope>
    <source>
        <strain evidence="3">mesG1.Ag.4.2</strain>
    </source>
</reference>
<dbReference type="Proteomes" id="UP000002881">
    <property type="component" value="Chromosome"/>
</dbReference>
<feature type="compositionally biased region" description="Basic and acidic residues" evidence="1">
    <location>
        <begin position="207"/>
        <end position="219"/>
    </location>
</feature>
<organism evidence="2 3">
    <name type="scientific">Mesotoga prima MesG1.Ag.4.2</name>
    <dbReference type="NCBI Taxonomy" id="660470"/>
    <lineage>
        <taxon>Bacteria</taxon>
        <taxon>Thermotogati</taxon>
        <taxon>Thermotogota</taxon>
        <taxon>Thermotogae</taxon>
        <taxon>Kosmotogales</taxon>
        <taxon>Kosmotogaceae</taxon>
        <taxon>Mesotoga</taxon>
    </lineage>
</organism>
<dbReference type="STRING" id="660470.Theba_2319"/>
<feature type="region of interest" description="Disordered" evidence="1">
    <location>
        <begin position="86"/>
        <end position="115"/>
    </location>
</feature>
<name>I2F7P3_9BACT</name>
<dbReference type="eggNOG" id="COG1403">
    <property type="taxonomic scope" value="Bacteria"/>
</dbReference>
<dbReference type="EMBL" id="CP003532">
    <property type="protein sequence ID" value="AFK07946.1"/>
    <property type="molecule type" value="Genomic_DNA"/>
</dbReference>
<feature type="region of interest" description="Disordered" evidence="1">
    <location>
        <begin position="130"/>
        <end position="249"/>
    </location>
</feature>
<dbReference type="KEGG" id="mpg:Theba_2319"/>